<accession>A0A8R1V0R3</accession>
<sequence>MDNVYLRQQGKRESSPMENAVQNNTAGSSKQKNKQNQSKRNTQRNHMKMQIQRTILPQTAETTFKVP</sequence>
<name>A0A2A6C463_PRIPA</name>
<protein>
    <submittedName>
        <fullName evidence="2">Uncharacterized protein</fullName>
    </submittedName>
</protein>
<proteinExistence type="predicted"/>
<feature type="compositionally biased region" description="Low complexity" evidence="1">
    <location>
        <begin position="28"/>
        <end position="40"/>
    </location>
</feature>
<feature type="region of interest" description="Disordered" evidence="1">
    <location>
        <begin position="1"/>
        <end position="49"/>
    </location>
</feature>
<dbReference type="AlphaFoldDB" id="A0A2A6C463"/>
<evidence type="ECO:0000256" key="1">
    <source>
        <dbReference type="SAM" id="MobiDB-lite"/>
    </source>
</evidence>
<dbReference type="EnsemblMetazoa" id="PPA45567.1">
    <property type="protein sequence ID" value="PPA45567.1"/>
    <property type="gene ID" value="WBGene00283936"/>
</dbReference>
<accession>A0A2A6C463</accession>
<organism evidence="2 3">
    <name type="scientific">Pristionchus pacificus</name>
    <name type="common">Parasitic nematode worm</name>
    <dbReference type="NCBI Taxonomy" id="54126"/>
    <lineage>
        <taxon>Eukaryota</taxon>
        <taxon>Metazoa</taxon>
        <taxon>Ecdysozoa</taxon>
        <taxon>Nematoda</taxon>
        <taxon>Chromadorea</taxon>
        <taxon>Rhabditida</taxon>
        <taxon>Rhabditina</taxon>
        <taxon>Diplogasteromorpha</taxon>
        <taxon>Diplogasteroidea</taxon>
        <taxon>Neodiplogasteridae</taxon>
        <taxon>Pristionchus</taxon>
    </lineage>
</organism>
<keyword evidence="3" id="KW-1185">Reference proteome</keyword>
<dbReference type="Proteomes" id="UP000005239">
    <property type="component" value="Unassembled WGS sequence"/>
</dbReference>
<reference evidence="3" key="1">
    <citation type="journal article" date="2008" name="Nat. Genet.">
        <title>The Pristionchus pacificus genome provides a unique perspective on nematode lifestyle and parasitism.</title>
        <authorList>
            <person name="Dieterich C."/>
            <person name="Clifton S.W."/>
            <person name="Schuster L.N."/>
            <person name="Chinwalla A."/>
            <person name="Delehaunty K."/>
            <person name="Dinkelacker I."/>
            <person name="Fulton L."/>
            <person name="Fulton R."/>
            <person name="Godfrey J."/>
            <person name="Minx P."/>
            <person name="Mitreva M."/>
            <person name="Roeseler W."/>
            <person name="Tian H."/>
            <person name="Witte H."/>
            <person name="Yang S.P."/>
            <person name="Wilson R.K."/>
            <person name="Sommer R.J."/>
        </authorList>
    </citation>
    <scope>NUCLEOTIDE SEQUENCE [LARGE SCALE GENOMIC DNA]</scope>
    <source>
        <strain evidence="3">PS312</strain>
    </source>
</reference>
<feature type="compositionally biased region" description="Polar residues" evidence="1">
    <location>
        <begin position="16"/>
        <end position="27"/>
    </location>
</feature>
<evidence type="ECO:0000313" key="3">
    <source>
        <dbReference type="Proteomes" id="UP000005239"/>
    </source>
</evidence>
<gene>
    <name evidence="2" type="primary">WBGene00283936</name>
</gene>
<reference evidence="2" key="2">
    <citation type="submission" date="2022-06" db="UniProtKB">
        <authorList>
            <consortium name="EnsemblMetazoa"/>
        </authorList>
    </citation>
    <scope>IDENTIFICATION</scope>
    <source>
        <strain evidence="2">PS312</strain>
    </source>
</reference>
<evidence type="ECO:0000313" key="2">
    <source>
        <dbReference type="EnsemblMetazoa" id="PPA45567.1"/>
    </source>
</evidence>